<feature type="domain" description="PDZ" evidence="1">
    <location>
        <begin position="25"/>
        <end position="94"/>
    </location>
</feature>
<dbReference type="PROSITE" id="PS50106">
    <property type="entry name" value="PDZ"/>
    <property type="match status" value="1"/>
</dbReference>
<dbReference type="Proteomes" id="UP000314982">
    <property type="component" value="Unassembled WGS sequence"/>
</dbReference>
<dbReference type="PANTHER" id="PTHR10316">
    <property type="entry name" value="MEMBRANE ASSOCIATED GUANYLATE KINASE-RELATED"/>
    <property type="match status" value="1"/>
</dbReference>
<dbReference type="GO" id="GO:0005911">
    <property type="term" value="C:cell-cell junction"/>
    <property type="evidence" value="ECO:0007669"/>
    <property type="project" value="TreeGrafter"/>
</dbReference>
<dbReference type="SUPFAM" id="SSF50156">
    <property type="entry name" value="PDZ domain-like"/>
    <property type="match status" value="1"/>
</dbReference>
<accession>A0A4W5MD60</accession>
<organism evidence="2 3">
    <name type="scientific">Hucho hucho</name>
    <name type="common">huchen</name>
    <dbReference type="NCBI Taxonomy" id="62062"/>
    <lineage>
        <taxon>Eukaryota</taxon>
        <taxon>Metazoa</taxon>
        <taxon>Chordata</taxon>
        <taxon>Craniata</taxon>
        <taxon>Vertebrata</taxon>
        <taxon>Euteleostomi</taxon>
        <taxon>Actinopterygii</taxon>
        <taxon>Neopterygii</taxon>
        <taxon>Teleostei</taxon>
        <taxon>Protacanthopterygii</taxon>
        <taxon>Salmoniformes</taxon>
        <taxon>Salmonidae</taxon>
        <taxon>Salmoninae</taxon>
        <taxon>Hucho</taxon>
    </lineage>
</organism>
<evidence type="ECO:0000313" key="3">
    <source>
        <dbReference type="Proteomes" id="UP000314982"/>
    </source>
</evidence>
<evidence type="ECO:0000259" key="1">
    <source>
        <dbReference type="PROSITE" id="PS50106"/>
    </source>
</evidence>
<evidence type="ECO:0000313" key="2">
    <source>
        <dbReference type="Ensembl" id="ENSHHUP00000036342.1"/>
    </source>
</evidence>
<proteinExistence type="predicted"/>
<dbReference type="STRING" id="62062.ENSHHUP00000036342"/>
<reference evidence="2" key="3">
    <citation type="submission" date="2025-09" db="UniProtKB">
        <authorList>
            <consortium name="Ensembl"/>
        </authorList>
    </citation>
    <scope>IDENTIFICATION</scope>
</reference>
<protein>
    <recommendedName>
        <fullName evidence="1">PDZ domain-containing protein</fullName>
    </recommendedName>
</protein>
<dbReference type="GO" id="GO:0005737">
    <property type="term" value="C:cytoplasm"/>
    <property type="evidence" value="ECO:0007669"/>
    <property type="project" value="TreeGrafter"/>
</dbReference>
<dbReference type="PANTHER" id="PTHR10316:SF41">
    <property type="entry name" value="MAGI FAMILY MEMBER, X-LINKED A-RELATED"/>
    <property type="match status" value="1"/>
</dbReference>
<reference evidence="2" key="2">
    <citation type="submission" date="2025-08" db="UniProtKB">
        <authorList>
            <consortium name="Ensembl"/>
        </authorList>
    </citation>
    <scope>IDENTIFICATION</scope>
</reference>
<dbReference type="Gene3D" id="2.30.42.10">
    <property type="match status" value="1"/>
</dbReference>
<dbReference type="Ensembl" id="ENSHHUT00000037792.1">
    <property type="protein sequence ID" value="ENSHHUP00000036342.1"/>
    <property type="gene ID" value="ENSHHUG00000022820.1"/>
</dbReference>
<keyword evidence="3" id="KW-1185">Reference proteome</keyword>
<reference evidence="3" key="1">
    <citation type="submission" date="2018-06" db="EMBL/GenBank/DDBJ databases">
        <title>Genome assembly of Danube salmon.</title>
        <authorList>
            <person name="Macqueen D.J."/>
            <person name="Gundappa M.K."/>
        </authorList>
    </citation>
    <scope>NUCLEOTIDE SEQUENCE [LARGE SCALE GENOMIC DNA]</scope>
</reference>
<dbReference type="InterPro" id="IPR001478">
    <property type="entry name" value="PDZ"/>
</dbReference>
<dbReference type="GeneTree" id="ENSGT00940000164755"/>
<dbReference type="AlphaFoldDB" id="A0A4W5MD60"/>
<name>A0A4W5MD60_9TELE</name>
<dbReference type="InterPro" id="IPR036034">
    <property type="entry name" value="PDZ_sf"/>
</dbReference>
<sequence>MSKAAVRKLHWHSKVQDSFIPLVGSSGDLGVAVGGGADYGEFPFVTAAPVGGLTVGDVILEIGGTPVLGMTLGDVRGVLHSCLHPIRIKTVSPGSVLCKDLRLYLSKCFTPGSMDSQLQQVIRENLYLRAVPCKS</sequence>
<dbReference type="GO" id="GO:0007165">
    <property type="term" value="P:signal transduction"/>
    <property type="evidence" value="ECO:0007669"/>
    <property type="project" value="TreeGrafter"/>
</dbReference>